<dbReference type="Proteomes" id="UP001153269">
    <property type="component" value="Unassembled WGS sequence"/>
</dbReference>
<gene>
    <name evidence="1" type="ORF">PLEPLA_LOCUS12229</name>
</gene>
<proteinExistence type="predicted"/>
<reference evidence="1" key="1">
    <citation type="submission" date="2020-03" db="EMBL/GenBank/DDBJ databases">
        <authorList>
            <person name="Weist P."/>
        </authorList>
    </citation>
    <scope>NUCLEOTIDE SEQUENCE</scope>
</reference>
<evidence type="ECO:0000313" key="2">
    <source>
        <dbReference type="Proteomes" id="UP001153269"/>
    </source>
</evidence>
<evidence type="ECO:0000313" key="1">
    <source>
        <dbReference type="EMBL" id="CAB1424307.1"/>
    </source>
</evidence>
<keyword evidence="2" id="KW-1185">Reference proteome</keyword>
<comment type="caution">
    <text evidence="1">The sequence shown here is derived from an EMBL/GenBank/DDBJ whole genome shotgun (WGS) entry which is preliminary data.</text>
</comment>
<sequence>MALGSLAGAVTTGVASDHLGGYWMAVAAFCNNLARSKFIRVKFGPDCSTVVPTAFGPAALRRTGRSGGALLLDPERAISGCLAYLLGSTWFLQPTKEADLSCRLRVFGDAAGKEAGREAMKV</sequence>
<organism evidence="1 2">
    <name type="scientific">Pleuronectes platessa</name>
    <name type="common">European plaice</name>
    <dbReference type="NCBI Taxonomy" id="8262"/>
    <lineage>
        <taxon>Eukaryota</taxon>
        <taxon>Metazoa</taxon>
        <taxon>Chordata</taxon>
        <taxon>Craniata</taxon>
        <taxon>Vertebrata</taxon>
        <taxon>Euteleostomi</taxon>
        <taxon>Actinopterygii</taxon>
        <taxon>Neopterygii</taxon>
        <taxon>Teleostei</taxon>
        <taxon>Neoteleostei</taxon>
        <taxon>Acanthomorphata</taxon>
        <taxon>Carangaria</taxon>
        <taxon>Pleuronectiformes</taxon>
        <taxon>Pleuronectoidei</taxon>
        <taxon>Pleuronectidae</taxon>
        <taxon>Pleuronectes</taxon>
    </lineage>
</organism>
<dbReference type="AlphaFoldDB" id="A0A9N7YF87"/>
<protein>
    <submittedName>
        <fullName evidence="1">Uncharacterized protein</fullName>
    </submittedName>
</protein>
<accession>A0A9N7YF87</accession>
<dbReference type="EMBL" id="CADEAL010000723">
    <property type="protein sequence ID" value="CAB1424307.1"/>
    <property type="molecule type" value="Genomic_DNA"/>
</dbReference>
<name>A0A9N7YF87_PLEPL</name>